<evidence type="ECO:0008006" key="5">
    <source>
        <dbReference type="Google" id="ProtNLM"/>
    </source>
</evidence>
<dbReference type="KEGG" id="rsi:Runsl_4564"/>
<evidence type="ECO:0000256" key="1">
    <source>
        <dbReference type="SAM" id="MobiDB-lite"/>
    </source>
</evidence>
<organism evidence="3 4">
    <name type="scientific">Runella slithyformis (strain ATCC 29530 / DSM 19594 / LMG 11500 / NCIMB 11436 / LSU 4)</name>
    <dbReference type="NCBI Taxonomy" id="761193"/>
    <lineage>
        <taxon>Bacteria</taxon>
        <taxon>Pseudomonadati</taxon>
        <taxon>Bacteroidota</taxon>
        <taxon>Cytophagia</taxon>
        <taxon>Cytophagales</taxon>
        <taxon>Spirosomataceae</taxon>
        <taxon>Runella</taxon>
    </lineage>
</organism>
<evidence type="ECO:0000313" key="4">
    <source>
        <dbReference type="Proteomes" id="UP000000493"/>
    </source>
</evidence>
<name>A0A7U3ZPB5_RUNSL</name>
<reference evidence="4" key="1">
    <citation type="submission" date="2011-06" db="EMBL/GenBank/DDBJ databases">
        <title>The complete genome of chromosome of Runella slithyformis DSM 19594.</title>
        <authorList>
            <consortium name="US DOE Joint Genome Institute (JGI-PGF)"/>
            <person name="Lucas S."/>
            <person name="Han J."/>
            <person name="Lapidus A."/>
            <person name="Bruce D."/>
            <person name="Goodwin L."/>
            <person name="Pitluck S."/>
            <person name="Peters L."/>
            <person name="Kyrpides N."/>
            <person name="Mavromatis K."/>
            <person name="Ivanova N."/>
            <person name="Ovchinnikova G."/>
            <person name="Zhang X."/>
            <person name="Misra M."/>
            <person name="Detter J.C."/>
            <person name="Tapia R."/>
            <person name="Han C."/>
            <person name="Land M."/>
            <person name="Hauser L."/>
            <person name="Markowitz V."/>
            <person name="Cheng J.-F."/>
            <person name="Hugenholtz P."/>
            <person name="Woyke T."/>
            <person name="Wu D."/>
            <person name="Tindall B."/>
            <person name="Faehrich R."/>
            <person name="Brambilla E."/>
            <person name="Klenk H.-P."/>
            <person name="Eisen J.A."/>
        </authorList>
    </citation>
    <scope>NUCLEOTIDE SEQUENCE [LARGE SCALE GENOMIC DNA]</scope>
    <source>
        <strain evidence="4">ATCC 29530 / DSM 19594 / LMG 11500 / NCIMB 11436 / LSU 4</strain>
    </source>
</reference>
<feature type="region of interest" description="Disordered" evidence="1">
    <location>
        <begin position="202"/>
        <end position="241"/>
    </location>
</feature>
<dbReference type="EMBL" id="CP002859">
    <property type="protein sequence ID" value="AEI50884.1"/>
    <property type="molecule type" value="Genomic_DNA"/>
</dbReference>
<accession>A0A7U3ZPB5</accession>
<reference evidence="3 4" key="2">
    <citation type="journal article" date="2012" name="Stand. Genomic Sci.">
        <title>Complete genome sequence of the aquatic bacterium Runella slithyformis type strain (LSU 4(T)).</title>
        <authorList>
            <person name="Copeland A."/>
            <person name="Zhang X."/>
            <person name="Misra M."/>
            <person name="Lapidus A."/>
            <person name="Nolan M."/>
            <person name="Lucas S."/>
            <person name="Deshpande S."/>
            <person name="Cheng J.F."/>
            <person name="Tapia R."/>
            <person name="Goodwin L.A."/>
            <person name="Pitluck S."/>
            <person name="Liolios K."/>
            <person name="Pagani I."/>
            <person name="Ivanova N."/>
            <person name="Mikhailova N."/>
            <person name="Pati A."/>
            <person name="Chen A."/>
            <person name="Palaniappan K."/>
            <person name="Land M."/>
            <person name="Hauser L."/>
            <person name="Pan C."/>
            <person name="Jeffries C.D."/>
            <person name="Detter J.C."/>
            <person name="Brambilla E.M."/>
            <person name="Rohde M."/>
            <person name="Djao O.D."/>
            <person name="Goker M."/>
            <person name="Sikorski J."/>
            <person name="Tindall B.J."/>
            <person name="Woyke T."/>
            <person name="Bristow J."/>
            <person name="Eisen J.A."/>
            <person name="Markowitz V."/>
            <person name="Hugenholtz P."/>
            <person name="Kyrpides N.C."/>
            <person name="Klenk H.P."/>
            <person name="Mavromatis K."/>
        </authorList>
    </citation>
    <scope>NUCLEOTIDE SEQUENCE [LARGE SCALE GENOMIC DNA]</scope>
    <source>
        <strain evidence="4">ATCC 29530 / DSM 19594 / LMG 11500 / NCIMB 11436 / LSU 4</strain>
    </source>
</reference>
<keyword evidence="2" id="KW-0732">Signal</keyword>
<gene>
    <name evidence="3" type="ordered locus">Runsl_4564</name>
</gene>
<protein>
    <recommendedName>
        <fullName evidence="5">Outer membrane lipoprotein-sorting protein</fullName>
    </recommendedName>
</protein>
<dbReference type="Proteomes" id="UP000000493">
    <property type="component" value="Chromosome"/>
</dbReference>
<evidence type="ECO:0000313" key="3">
    <source>
        <dbReference type="EMBL" id="AEI50884.1"/>
    </source>
</evidence>
<keyword evidence="4" id="KW-1185">Reference proteome</keyword>
<feature type="chain" id="PRO_5031414970" description="Outer membrane lipoprotein-sorting protein" evidence="2">
    <location>
        <begin position="40"/>
        <end position="298"/>
    </location>
</feature>
<feature type="signal peptide" evidence="2">
    <location>
        <begin position="1"/>
        <end position="39"/>
    </location>
</feature>
<dbReference type="AlphaFoldDB" id="A0A7U3ZPB5"/>
<sequence>MYICSFQTQVLPLFTYHFTIMKKILSILFVFGVAMNASAQDIPTADAIIDKYLAAIGGKDAIAKIEDLTIATSAETQRGSMESEIKVKKPNKFSSVMYMMGNEVMRATSDGTKVETVSGFGGNTNNRVAEGKDAIAQILQNVPFPELLYAEYSVEKTVVGKEAVNGKDAWKIDFAIPDGRKWSEFFDVESGLKVKRMASMEGMRGGAGGQRQGGQPGGAAQGTGQGDNQRPGGGQRGGMGMGGGMMNVVFGNYKEIKDGNGVKIPYTREQGNGQFSSKAEVQSVKINKGIKESNFVIK</sequence>
<proteinExistence type="predicted"/>
<evidence type="ECO:0000256" key="2">
    <source>
        <dbReference type="SAM" id="SignalP"/>
    </source>
</evidence>
<feature type="compositionally biased region" description="Gly residues" evidence="1">
    <location>
        <begin position="203"/>
        <end position="241"/>
    </location>
</feature>